<evidence type="ECO:0000313" key="1">
    <source>
        <dbReference type="EMBL" id="MCC8401649.1"/>
    </source>
</evidence>
<accession>A0ABS8KA95</accession>
<reference evidence="1 2" key="1">
    <citation type="submission" date="2021-11" db="EMBL/GenBank/DDBJ databases">
        <authorList>
            <person name="Oh E.-T."/>
            <person name="Kim S.-B."/>
        </authorList>
    </citation>
    <scope>NUCLEOTIDE SEQUENCE [LARGE SCALE GENOMIC DNA]</scope>
    <source>
        <strain evidence="1 2">MMS20-SJTN17</strain>
    </source>
</reference>
<protein>
    <submittedName>
        <fullName evidence="1">Uncharacterized protein</fullName>
    </submittedName>
</protein>
<dbReference type="Proteomes" id="UP001430614">
    <property type="component" value="Unassembled WGS sequence"/>
</dbReference>
<proteinExistence type="predicted"/>
<dbReference type="EMBL" id="JAJITC010000003">
    <property type="protein sequence ID" value="MCC8401649.1"/>
    <property type="molecule type" value="Genomic_DNA"/>
</dbReference>
<sequence length="86" mass="9702">MPGLSSYHVALFDKATGERISDAAITATVTSPAPKSRSRTEVKPLQEVKFNDIMTYGNYFDMPWRGRYRFDLSITRKNSAKRPTSA</sequence>
<organism evidence="1 2">
    <name type="scientific">Paraburkholderia translucens</name>
    <dbReference type="NCBI Taxonomy" id="2886945"/>
    <lineage>
        <taxon>Bacteria</taxon>
        <taxon>Pseudomonadati</taxon>
        <taxon>Pseudomonadota</taxon>
        <taxon>Betaproteobacteria</taxon>
        <taxon>Burkholderiales</taxon>
        <taxon>Burkholderiaceae</taxon>
        <taxon>Paraburkholderia</taxon>
    </lineage>
</organism>
<comment type="caution">
    <text evidence="1">The sequence shown here is derived from an EMBL/GenBank/DDBJ whole genome shotgun (WGS) entry which is preliminary data.</text>
</comment>
<name>A0ABS8KA95_9BURK</name>
<keyword evidence="2" id="KW-1185">Reference proteome</keyword>
<gene>
    <name evidence="1" type="ORF">LJ655_07030</name>
</gene>
<dbReference type="RefSeq" id="WP_230560535.1">
    <property type="nucleotide sequence ID" value="NZ_JAJITC010000003.1"/>
</dbReference>
<evidence type="ECO:0000313" key="2">
    <source>
        <dbReference type="Proteomes" id="UP001430614"/>
    </source>
</evidence>